<dbReference type="InterPro" id="IPR036237">
    <property type="entry name" value="Xyl_isomerase-like_sf"/>
</dbReference>
<dbReference type="PANTHER" id="PTHR12110:SF41">
    <property type="entry name" value="INOSOSE DEHYDRATASE"/>
    <property type="match status" value="1"/>
</dbReference>
<dbReference type="STRING" id="425514.SAMN05443550_106188"/>
<dbReference type="PROSITE" id="PS51318">
    <property type="entry name" value="TAT"/>
    <property type="match status" value="1"/>
</dbReference>
<dbReference type="NCBIfam" id="TIGR01409">
    <property type="entry name" value="TAT_signal_seq"/>
    <property type="match status" value="1"/>
</dbReference>
<accession>A0A1H4EWE6</accession>
<dbReference type="Pfam" id="PF01261">
    <property type="entry name" value="AP_endonuc_2"/>
    <property type="match status" value="1"/>
</dbReference>
<dbReference type="RefSeq" id="WP_090557229.1">
    <property type="nucleotide sequence ID" value="NZ_FNRA01000006.1"/>
</dbReference>
<dbReference type="Proteomes" id="UP000198850">
    <property type="component" value="Unassembled WGS sequence"/>
</dbReference>
<name>A0A1H4EWE6_9SPHI</name>
<dbReference type="InterPro" id="IPR006311">
    <property type="entry name" value="TAT_signal"/>
</dbReference>
<organism evidence="3 4">
    <name type="scientific">Pedobacter hartonius</name>
    <dbReference type="NCBI Taxonomy" id="425514"/>
    <lineage>
        <taxon>Bacteria</taxon>
        <taxon>Pseudomonadati</taxon>
        <taxon>Bacteroidota</taxon>
        <taxon>Sphingobacteriia</taxon>
        <taxon>Sphingobacteriales</taxon>
        <taxon>Sphingobacteriaceae</taxon>
        <taxon>Pedobacter</taxon>
    </lineage>
</organism>
<keyword evidence="4" id="KW-1185">Reference proteome</keyword>
<reference evidence="3 4" key="1">
    <citation type="submission" date="2016-10" db="EMBL/GenBank/DDBJ databases">
        <authorList>
            <person name="de Groot N.N."/>
        </authorList>
    </citation>
    <scope>NUCLEOTIDE SEQUENCE [LARGE SCALE GENOMIC DNA]</scope>
    <source>
        <strain evidence="3 4">DSM 19033</strain>
    </source>
</reference>
<dbReference type="Gene3D" id="3.20.20.150">
    <property type="entry name" value="Divalent-metal-dependent TIM barrel enzymes"/>
    <property type="match status" value="1"/>
</dbReference>
<dbReference type="SUPFAM" id="SSF51658">
    <property type="entry name" value="Xylose isomerase-like"/>
    <property type="match status" value="1"/>
</dbReference>
<sequence length="290" mass="32245">MKNSRRDFIKIAGIAAAGAAVAPSFAFAAPAKIVGLQLYTLRVELPKDVKGTIANVAKAGYKEVETFGYSAKDGYWGLDPKAFKALLSENGLTAPSGHYGMDMYFTDGSQEELKSYIDAANTIGSTYITVPYLGDNLRKTEDDWKVMADKLNKAAAICKDAGLKLGYHNHNFEFVKYGDTTGYEIMLKGTDPNLVQFEMDIYWVVRSGNDPVKLFTEFPGRFPMWHVKDMDKVDNTINTEVGTGTIDFKSIYKNAKLAGLQHLIMEQENFSMDPYKSIKLSADYIKKSIL</sequence>
<keyword evidence="1" id="KW-0732">Signal</keyword>
<evidence type="ECO:0000259" key="2">
    <source>
        <dbReference type="Pfam" id="PF01261"/>
    </source>
</evidence>
<dbReference type="InterPro" id="IPR050312">
    <property type="entry name" value="IolE/XylAMocC-like"/>
</dbReference>
<feature type="signal peptide" evidence="1">
    <location>
        <begin position="1"/>
        <end position="28"/>
    </location>
</feature>
<dbReference type="InterPro" id="IPR013022">
    <property type="entry name" value="Xyl_isomerase-like_TIM-brl"/>
</dbReference>
<feature type="chain" id="PRO_5011524683" evidence="1">
    <location>
        <begin position="29"/>
        <end position="290"/>
    </location>
</feature>
<evidence type="ECO:0000256" key="1">
    <source>
        <dbReference type="SAM" id="SignalP"/>
    </source>
</evidence>
<dbReference type="InterPro" id="IPR019546">
    <property type="entry name" value="TAT_signal_bac_arc"/>
</dbReference>
<evidence type="ECO:0000313" key="4">
    <source>
        <dbReference type="Proteomes" id="UP000198850"/>
    </source>
</evidence>
<evidence type="ECO:0000313" key="3">
    <source>
        <dbReference type="EMBL" id="SEA89296.1"/>
    </source>
</evidence>
<feature type="domain" description="Xylose isomerase-like TIM barrel" evidence="2">
    <location>
        <begin position="54"/>
        <end position="287"/>
    </location>
</feature>
<dbReference type="OrthoDB" id="9798407at2"/>
<protein>
    <submittedName>
        <fullName evidence="3">Tat (Twin-arginine translocation) pathway signal sequence</fullName>
    </submittedName>
</protein>
<proteinExistence type="predicted"/>
<dbReference type="EMBL" id="FNRA01000006">
    <property type="protein sequence ID" value="SEA89296.1"/>
    <property type="molecule type" value="Genomic_DNA"/>
</dbReference>
<gene>
    <name evidence="3" type="ORF">SAMN05443550_106188</name>
</gene>
<dbReference type="AlphaFoldDB" id="A0A1H4EWE6"/>
<dbReference type="PANTHER" id="PTHR12110">
    <property type="entry name" value="HYDROXYPYRUVATE ISOMERASE"/>
    <property type="match status" value="1"/>
</dbReference>